<gene>
    <name evidence="1" type="ORF">AXFE_15420</name>
</gene>
<comment type="caution">
    <text evidence="1">The sequence shown here is derived from an EMBL/GenBank/DDBJ whole genome shotgun (WGS) entry which is preliminary data.</text>
</comment>
<keyword evidence="2" id="KW-1185">Reference proteome</keyword>
<protein>
    <submittedName>
        <fullName evidence="1">Uncharacterized protein</fullName>
    </submittedName>
</protein>
<accession>A0A0D8HHT2</accession>
<sequence>MIKHTEFSSDKKLLQQMIYEQVTGPKINNAEVCP</sequence>
<organism evidence="1 2">
    <name type="scientific">Acidithrix ferrooxidans</name>
    <dbReference type="NCBI Taxonomy" id="1280514"/>
    <lineage>
        <taxon>Bacteria</taxon>
        <taxon>Bacillati</taxon>
        <taxon>Actinomycetota</taxon>
        <taxon>Acidimicrobiia</taxon>
        <taxon>Acidimicrobiales</taxon>
        <taxon>Acidimicrobiaceae</taxon>
        <taxon>Acidithrix</taxon>
    </lineage>
</organism>
<evidence type="ECO:0000313" key="1">
    <source>
        <dbReference type="EMBL" id="KJF17555.1"/>
    </source>
</evidence>
<dbReference type="Proteomes" id="UP000032360">
    <property type="component" value="Unassembled WGS sequence"/>
</dbReference>
<proteinExistence type="predicted"/>
<dbReference type="EMBL" id="JXYS01000035">
    <property type="protein sequence ID" value="KJF17555.1"/>
    <property type="molecule type" value="Genomic_DNA"/>
</dbReference>
<name>A0A0D8HHT2_9ACTN</name>
<dbReference type="AlphaFoldDB" id="A0A0D8HHT2"/>
<reference evidence="1 2" key="1">
    <citation type="submission" date="2015-01" db="EMBL/GenBank/DDBJ databases">
        <title>Draft genome of the acidophilic iron oxidizer Acidithrix ferrooxidans strain Py-F3.</title>
        <authorList>
            <person name="Poehlein A."/>
            <person name="Eisen S."/>
            <person name="Schloemann M."/>
            <person name="Johnson B.D."/>
            <person name="Daniel R."/>
            <person name="Muehling M."/>
        </authorList>
    </citation>
    <scope>NUCLEOTIDE SEQUENCE [LARGE SCALE GENOMIC DNA]</scope>
    <source>
        <strain evidence="1 2">Py-F3</strain>
    </source>
</reference>
<evidence type="ECO:0000313" key="2">
    <source>
        <dbReference type="Proteomes" id="UP000032360"/>
    </source>
</evidence>